<keyword evidence="3" id="KW-1185">Reference proteome</keyword>
<feature type="compositionally biased region" description="Basic and acidic residues" evidence="1">
    <location>
        <begin position="47"/>
        <end position="57"/>
    </location>
</feature>
<gene>
    <name evidence="2" type="ORF">FMOSSE_LOCUS13198</name>
</gene>
<feature type="non-terminal residue" evidence="2">
    <location>
        <position position="107"/>
    </location>
</feature>
<evidence type="ECO:0000313" key="2">
    <source>
        <dbReference type="EMBL" id="CAG8688039.1"/>
    </source>
</evidence>
<proteinExistence type="predicted"/>
<dbReference type="Proteomes" id="UP000789375">
    <property type="component" value="Unassembled WGS sequence"/>
</dbReference>
<evidence type="ECO:0000256" key="1">
    <source>
        <dbReference type="SAM" id="MobiDB-lite"/>
    </source>
</evidence>
<evidence type="ECO:0000313" key="3">
    <source>
        <dbReference type="Proteomes" id="UP000789375"/>
    </source>
</evidence>
<accession>A0A9N9EQW6</accession>
<dbReference type="EMBL" id="CAJVPP010007377">
    <property type="protein sequence ID" value="CAG8688039.1"/>
    <property type="molecule type" value="Genomic_DNA"/>
</dbReference>
<dbReference type="AlphaFoldDB" id="A0A9N9EQW6"/>
<feature type="region of interest" description="Disordered" evidence="1">
    <location>
        <begin position="47"/>
        <end position="72"/>
    </location>
</feature>
<sequence length="107" mass="12566">MSKIEKVFIEERKVVKDKDDILKLGKKELKEVSEKLKDKEGVFLLEKDSNSQSKEETPLSIPHESPIPKDINKNKNVYEFNENEQKAFSLSDLKQLKQFFIQNEIKN</sequence>
<protein>
    <submittedName>
        <fullName evidence="2">2960_t:CDS:1</fullName>
    </submittedName>
</protein>
<comment type="caution">
    <text evidence="2">The sequence shown here is derived from an EMBL/GenBank/DDBJ whole genome shotgun (WGS) entry which is preliminary data.</text>
</comment>
<name>A0A9N9EQW6_FUNMO</name>
<reference evidence="2" key="1">
    <citation type="submission" date="2021-06" db="EMBL/GenBank/DDBJ databases">
        <authorList>
            <person name="Kallberg Y."/>
            <person name="Tangrot J."/>
            <person name="Rosling A."/>
        </authorList>
    </citation>
    <scope>NUCLEOTIDE SEQUENCE</scope>
    <source>
        <strain evidence="2">87-6 pot B 2015</strain>
    </source>
</reference>
<organism evidence="2 3">
    <name type="scientific">Funneliformis mosseae</name>
    <name type="common">Endomycorrhizal fungus</name>
    <name type="synonym">Glomus mosseae</name>
    <dbReference type="NCBI Taxonomy" id="27381"/>
    <lineage>
        <taxon>Eukaryota</taxon>
        <taxon>Fungi</taxon>
        <taxon>Fungi incertae sedis</taxon>
        <taxon>Mucoromycota</taxon>
        <taxon>Glomeromycotina</taxon>
        <taxon>Glomeromycetes</taxon>
        <taxon>Glomerales</taxon>
        <taxon>Glomeraceae</taxon>
        <taxon>Funneliformis</taxon>
    </lineage>
</organism>